<keyword evidence="5" id="KW-1185">Reference proteome</keyword>
<sequence>MPPRTNGFEDMSYLPFRRDFTVSELLEFDGTGRDGRILLAINFHVYDVSEARNSYGLDGMYANYAGRDISRNLINFSIETHGQDDFDDLSDLSLAQMNTLLEWDEQYKEKYPYVGRLIRNNEPHTNYADEEDDETEPETVENIQST</sequence>
<evidence type="ECO:0000313" key="4">
    <source>
        <dbReference type="EMBL" id="EDW76101.2"/>
    </source>
</evidence>
<feature type="region of interest" description="Disordered" evidence="2">
    <location>
        <begin position="124"/>
        <end position="146"/>
    </location>
</feature>
<evidence type="ECO:0000313" key="5">
    <source>
        <dbReference type="Proteomes" id="UP000007798"/>
    </source>
</evidence>
<evidence type="ECO:0000256" key="1">
    <source>
        <dbReference type="ARBA" id="ARBA00038357"/>
    </source>
</evidence>
<evidence type="ECO:0000259" key="3">
    <source>
        <dbReference type="SMART" id="SM01117"/>
    </source>
</evidence>
<gene>
    <name evidence="4" type="primary">Dwil\GK19059</name>
    <name evidence="4" type="ORF">Dwil_GK19059</name>
</gene>
<dbReference type="GO" id="GO:0016020">
    <property type="term" value="C:membrane"/>
    <property type="evidence" value="ECO:0007669"/>
    <property type="project" value="TreeGrafter"/>
</dbReference>
<dbReference type="OrthoDB" id="547796at2759"/>
<dbReference type="SUPFAM" id="SSF55856">
    <property type="entry name" value="Cytochrome b5-like heme/steroid binding domain"/>
    <property type="match status" value="1"/>
</dbReference>
<organism evidence="4 5">
    <name type="scientific">Drosophila willistoni</name>
    <name type="common">Fruit fly</name>
    <dbReference type="NCBI Taxonomy" id="7260"/>
    <lineage>
        <taxon>Eukaryota</taxon>
        <taxon>Metazoa</taxon>
        <taxon>Ecdysozoa</taxon>
        <taxon>Arthropoda</taxon>
        <taxon>Hexapoda</taxon>
        <taxon>Insecta</taxon>
        <taxon>Pterygota</taxon>
        <taxon>Neoptera</taxon>
        <taxon>Endopterygota</taxon>
        <taxon>Diptera</taxon>
        <taxon>Brachycera</taxon>
        <taxon>Muscomorpha</taxon>
        <taxon>Ephydroidea</taxon>
        <taxon>Drosophilidae</taxon>
        <taxon>Drosophila</taxon>
        <taxon>Sophophora</taxon>
    </lineage>
</organism>
<dbReference type="PANTHER" id="PTHR10281">
    <property type="entry name" value="MEMBRANE-ASSOCIATED PROGESTERONE RECEPTOR COMPONENT-RELATED"/>
    <property type="match status" value="1"/>
</dbReference>
<feature type="compositionally biased region" description="Acidic residues" evidence="2">
    <location>
        <begin position="128"/>
        <end position="139"/>
    </location>
</feature>
<dbReference type="FunFam" id="3.10.120.10:FF:000003">
    <property type="entry name" value="membrane-associated progesterone receptor component 1"/>
    <property type="match status" value="1"/>
</dbReference>
<dbReference type="InterPro" id="IPR001199">
    <property type="entry name" value="Cyt_B5-like_heme/steroid-bd"/>
</dbReference>
<dbReference type="EMBL" id="CH963857">
    <property type="protein sequence ID" value="EDW76101.2"/>
    <property type="molecule type" value="Genomic_DNA"/>
</dbReference>
<dbReference type="InterPro" id="IPR050577">
    <property type="entry name" value="MAPR/NEUFC/NENF-like"/>
</dbReference>
<accession>B4MWG0</accession>
<dbReference type="eggNOG" id="KOG1110">
    <property type="taxonomic scope" value="Eukaryota"/>
</dbReference>
<dbReference type="PANTHER" id="PTHR10281:SF106">
    <property type="entry name" value="IP06960P-RELATED"/>
    <property type="match status" value="1"/>
</dbReference>
<dbReference type="STRING" id="7260.B4MWG0"/>
<name>B4MWG0_DROWI</name>
<dbReference type="GO" id="GO:0005783">
    <property type="term" value="C:endoplasmic reticulum"/>
    <property type="evidence" value="ECO:0007669"/>
    <property type="project" value="TreeGrafter"/>
</dbReference>
<dbReference type="SMR" id="B4MWG0"/>
<protein>
    <recommendedName>
        <fullName evidence="3">Cytochrome b5 heme-binding domain-containing protein</fullName>
    </recommendedName>
</protein>
<evidence type="ECO:0000256" key="2">
    <source>
        <dbReference type="SAM" id="MobiDB-lite"/>
    </source>
</evidence>
<dbReference type="HOGENOM" id="CLU_042860_1_0_1"/>
<dbReference type="SMART" id="SM01117">
    <property type="entry name" value="Cyt-b5"/>
    <property type="match status" value="1"/>
</dbReference>
<dbReference type="Proteomes" id="UP000007798">
    <property type="component" value="Unassembled WGS sequence"/>
</dbReference>
<dbReference type="InterPro" id="IPR036400">
    <property type="entry name" value="Cyt_B5-like_heme/steroid_sf"/>
</dbReference>
<dbReference type="FunCoup" id="B4MWG0">
    <property type="interactions" value="80"/>
</dbReference>
<proteinExistence type="inferred from homology"/>
<feature type="domain" description="Cytochrome b5 heme-binding" evidence="3">
    <location>
        <begin position="20"/>
        <end position="118"/>
    </location>
</feature>
<dbReference type="Pfam" id="PF00173">
    <property type="entry name" value="Cyt-b5"/>
    <property type="match status" value="1"/>
</dbReference>
<dbReference type="AlphaFoldDB" id="B4MWG0"/>
<dbReference type="Gene3D" id="3.10.120.10">
    <property type="entry name" value="Cytochrome b5-like heme/steroid binding domain"/>
    <property type="match status" value="1"/>
</dbReference>
<comment type="similarity">
    <text evidence="1">Belongs to the cytochrome b5 family. MAPR subfamily.</text>
</comment>
<reference evidence="4 5" key="1">
    <citation type="journal article" date="2007" name="Nature">
        <title>Evolution of genes and genomes on the Drosophila phylogeny.</title>
        <authorList>
            <consortium name="Drosophila 12 Genomes Consortium"/>
            <person name="Clark A.G."/>
            <person name="Eisen M.B."/>
            <person name="Smith D.R."/>
            <person name="Bergman C.M."/>
            <person name="Oliver B."/>
            <person name="Markow T.A."/>
            <person name="Kaufman T.C."/>
            <person name="Kellis M."/>
            <person name="Gelbart W."/>
            <person name="Iyer V.N."/>
            <person name="Pollard D.A."/>
            <person name="Sackton T.B."/>
            <person name="Larracuente A.M."/>
            <person name="Singh N.D."/>
            <person name="Abad J.P."/>
            <person name="Abt D.N."/>
            <person name="Adryan B."/>
            <person name="Aguade M."/>
            <person name="Akashi H."/>
            <person name="Anderson W.W."/>
            <person name="Aquadro C.F."/>
            <person name="Ardell D.H."/>
            <person name="Arguello R."/>
            <person name="Artieri C.G."/>
            <person name="Barbash D.A."/>
            <person name="Barker D."/>
            <person name="Barsanti P."/>
            <person name="Batterham P."/>
            <person name="Batzoglou S."/>
            <person name="Begun D."/>
            <person name="Bhutkar A."/>
            <person name="Blanco E."/>
            <person name="Bosak S.A."/>
            <person name="Bradley R.K."/>
            <person name="Brand A.D."/>
            <person name="Brent M.R."/>
            <person name="Brooks A.N."/>
            <person name="Brown R.H."/>
            <person name="Butlin R.K."/>
            <person name="Caggese C."/>
            <person name="Calvi B.R."/>
            <person name="Bernardo de Carvalho A."/>
            <person name="Caspi A."/>
            <person name="Castrezana S."/>
            <person name="Celniker S.E."/>
            <person name="Chang J.L."/>
            <person name="Chapple C."/>
            <person name="Chatterji S."/>
            <person name="Chinwalla A."/>
            <person name="Civetta A."/>
            <person name="Clifton S.W."/>
            <person name="Comeron J.M."/>
            <person name="Costello J.C."/>
            <person name="Coyne J.A."/>
            <person name="Daub J."/>
            <person name="David R.G."/>
            <person name="Delcher A.L."/>
            <person name="Delehaunty K."/>
            <person name="Do C.B."/>
            <person name="Ebling H."/>
            <person name="Edwards K."/>
            <person name="Eickbush T."/>
            <person name="Evans J.D."/>
            <person name="Filipski A."/>
            <person name="Findeiss S."/>
            <person name="Freyhult E."/>
            <person name="Fulton L."/>
            <person name="Fulton R."/>
            <person name="Garcia A.C."/>
            <person name="Gardiner A."/>
            <person name="Garfield D.A."/>
            <person name="Garvin B.E."/>
            <person name="Gibson G."/>
            <person name="Gilbert D."/>
            <person name="Gnerre S."/>
            <person name="Godfrey J."/>
            <person name="Good R."/>
            <person name="Gotea V."/>
            <person name="Gravely B."/>
            <person name="Greenberg A.J."/>
            <person name="Griffiths-Jones S."/>
            <person name="Gross S."/>
            <person name="Guigo R."/>
            <person name="Gustafson E.A."/>
            <person name="Haerty W."/>
            <person name="Hahn M.W."/>
            <person name="Halligan D.L."/>
            <person name="Halpern A.L."/>
            <person name="Halter G.M."/>
            <person name="Han M.V."/>
            <person name="Heger A."/>
            <person name="Hillier L."/>
            <person name="Hinrichs A.S."/>
            <person name="Holmes I."/>
            <person name="Hoskins R.A."/>
            <person name="Hubisz M.J."/>
            <person name="Hultmark D."/>
            <person name="Huntley M.A."/>
            <person name="Jaffe D.B."/>
            <person name="Jagadeeshan S."/>
            <person name="Jeck W.R."/>
            <person name="Johnson J."/>
            <person name="Jones C.D."/>
            <person name="Jordan W.C."/>
            <person name="Karpen G.H."/>
            <person name="Kataoka E."/>
            <person name="Keightley P.D."/>
            <person name="Kheradpour P."/>
            <person name="Kirkness E.F."/>
            <person name="Koerich L.B."/>
            <person name="Kristiansen K."/>
            <person name="Kudrna D."/>
            <person name="Kulathinal R.J."/>
            <person name="Kumar S."/>
            <person name="Kwok R."/>
            <person name="Lander E."/>
            <person name="Langley C.H."/>
            <person name="Lapoint R."/>
            <person name="Lazzaro B.P."/>
            <person name="Lee S.J."/>
            <person name="Levesque L."/>
            <person name="Li R."/>
            <person name="Lin C.F."/>
            <person name="Lin M.F."/>
            <person name="Lindblad-Toh K."/>
            <person name="Llopart A."/>
            <person name="Long M."/>
            <person name="Low L."/>
            <person name="Lozovsky E."/>
            <person name="Lu J."/>
            <person name="Luo M."/>
            <person name="Machado C.A."/>
            <person name="Makalowski W."/>
            <person name="Marzo M."/>
            <person name="Matsuda M."/>
            <person name="Matzkin L."/>
            <person name="McAllister B."/>
            <person name="McBride C.S."/>
            <person name="McKernan B."/>
            <person name="McKernan K."/>
            <person name="Mendez-Lago M."/>
            <person name="Minx P."/>
            <person name="Mollenhauer M.U."/>
            <person name="Montooth K."/>
            <person name="Mount S.M."/>
            <person name="Mu X."/>
            <person name="Myers E."/>
            <person name="Negre B."/>
            <person name="Newfeld S."/>
            <person name="Nielsen R."/>
            <person name="Noor M.A."/>
            <person name="O'Grady P."/>
            <person name="Pachter L."/>
            <person name="Papaceit M."/>
            <person name="Parisi M.J."/>
            <person name="Parisi M."/>
            <person name="Parts L."/>
            <person name="Pedersen J.S."/>
            <person name="Pesole G."/>
            <person name="Phillippy A.M."/>
            <person name="Ponting C.P."/>
            <person name="Pop M."/>
            <person name="Porcelli D."/>
            <person name="Powell J.R."/>
            <person name="Prohaska S."/>
            <person name="Pruitt K."/>
            <person name="Puig M."/>
            <person name="Quesneville H."/>
            <person name="Ram K.R."/>
            <person name="Rand D."/>
            <person name="Rasmussen M.D."/>
            <person name="Reed L.K."/>
            <person name="Reenan R."/>
            <person name="Reily A."/>
            <person name="Remington K.A."/>
            <person name="Rieger T.T."/>
            <person name="Ritchie M.G."/>
            <person name="Robin C."/>
            <person name="Rogers Y.H."/>
            <person name="Rohde C."/>
            <person name="Rozas J."/>
            <person name="Rubenfield M.J."/>
            <person name="Ruiz A."/>
            <person name="Russo S."/>
            <person name="Salzberg S.L."/>
            <person name="Sanchez-Gracia A."/>
            <person name="Saranga D.J."/>
            <person name="Sato H."/>
            <person name="Schaeffer S.W."/>
            <person name="Schatz M.C."/>
            <person name="Schlenke T."/>
            <person name="Schwartz R."/>
            <person name="Segarra C."/>
            <person name="Singh R.S."/>
            <person name="Sirot L."/>
            <person name="Sirota M."/>
            <person name="Sisneros N.B."/>
            <person name="Smith C.D."/>
            <person name="Smith T.F."/>
            <person name="Spieth J."/>
            <person name="Stage D.E."/>
            <person name="Stark A."/>
            <person name="Stephan W."/>
            <person name="Strausberg R.L."/>
            <person name="Strempel S."/>
            <person name="Sturgill D."/>
            <person name="Sutton G."/>
            <person name="Sutton G.G."/>
            <person name="Tao W."/>
            <person name="Teichmann S."/>
            <person name="Tobari Y.N."/>
            <person name="Tomimura Y."/>
            <person name="Tsolas J.M."/>
            <person name="Valente V.L."/>
            <person name="Venter E."/>
            <person name="Venter J.C."/>
            <person name="Vicario S."/>
            <person name="Vieira F.G."/>
            <person name="Vilella A.J."/>
            <person name="Villasante A."/>
            <person name="Walenz B."/>
            <person name="Wang J."/>
            <person name="Wasserman M."/>
            <person name="Watts T."/>
            <person name="Wilson D."/>
            <person name="Wilson R.K."/>
            <person name="Wing R.A."/>
            <person name="Wolfner M.F."/>
            <person name="Wong A."/>
            <person name="Wong G.K."/>
            <person name="Wu C.I."/>
            <person name="Wu G."/>
            <person name="Yamamoto D."/>
            <person name="Yang H.P."/>
            <person name="Yang S.P."/>
            <person name="Yorke J.A."/>
            <person name="Yoshida K."/>
            <person name="Zdobnov E."/>
            <person name="Zhang P."/>
            <person name="Zhang Y."/>
            <person name="Zimin A.V."/>
            <person name="Baldwin J."/>
            <person name="Abdouelleil A."/>
            <person name="Abdulkadir J."/>
            <person name="Abebe A."/>
            <person name="Abera B."/>
            <person name="Abreu J."/>
            <person name="Acer S.C."/>
            <person name="Aftuck L."/>
            <person name="Alexander A."/>
            <person name="An P."/>
            <person name="Anderson E."/>
            <person name="Anderson S."/>
            <person name="Arachi H."/>
            <person name="Azer M."/>
            <person name="Bachantsang P."/>
            <person name="Barry A."/>
            <person name="Bayul T."/>
            <person name="Berlin A."/>
            <person name="Bessette D."/>
            <person name="Bloom T."/>
            <person name="Blye J."/>
            <person name="Boguslavskiy L."/>
            <person name="Bonnet C."/>
            <person name="Boukhgalter B."/>
            <person name="Bourzgui I."/>
            <person name="Brown A."/>
            <person name="Cahill P."/>
            <person name="Channer S."/>
            <person name="Cheshatsang Y."/>
            <person name="Chuda L."/>
            <person name="Citroen M."/>
            <person name="Collymore A."/>
            <person name="Cooke P."/>
            <person name="Costello M."/>
            <person name="D'Aco K."/>
            <person name="Daza R."/>
            <person name="De Haan G."/>
            <person name="DeGray S."/>
            <person name="DeMaso C."/>
            <person name="Dhargay N."/>
            <person name="Dooley K."/>
            <person name="Dooley E."/>
            <person name="Doricent M."/>
            <person name="Dorje P."/>
            <person name="Dorjee K."/>
            <person name="Dupes A."/>
            <person name="Elong R."/>
            <person name="Falk J."/>
            <person name="Farina A."/>
            <person name="Faro S."/>
            <person name="Ferguson D."/>
            <person name="Fisher S."/>
            <person name="Foley C.D."/>
            <person name="Franke A."/>
            <person name="Friedrich D."/>
            <person name="Gadbois L."/>
            <person name="Gearin G."/>
            <person name="Gearin C.R."/>
            <person name="Giannoukos G."/>
            <person name="Goode T."/>
            <person name="Graham J."/>
            <person name="Grandbois E."/>
            <person name="Grewal S."/>
            <person name="Gyaltsen K."/>
            <person name="Hafez N."/>
            <person name="Hagos B."/>
            <person name="Hall J."/>
            <person name="Henson C."/>
            <person name="Hollinger A."/>
            <person name="Honan T."/>
            <person name="Huard M.D."/>
            <person name="Hughes L."/>
            <person name="Hurhula B."/>
            <person name="Husby M.E."/>
            <person name="Kamat A."/>
            <person name="Kanga B."/>
            <person name="Kashin S."/>
            <person name="Khazanovich D."/>
            <person name="Kisner P."/>
            <person name="Lance K."/>
            <person name="Lara M."/>
            <person name="Lee W."/>
            <person name="Lennon N."/>
            <person name="Letendre F."/>
            <person name="LeVine R."/>
            <person name="Lipovsky A."/>
            <person name="Liu X."/>
            <person name="Liu J."/>
            <person name="Liu S."/>
            <person name="Lokyitsang T."/>
            <person name="Lokyitsang Y."/>
            <person name="Lubonja R."/>
            <person name="Lui A."/>
            <person name="MacDonald P."/>
            <person name="Magnisalis V."/>
            <person name="Maru K."/>
            <person name="Matthews C."/>
            <person name="McCusker W."/>
            <person name="McDonough S."/>
            <person name="Mehta T."/>
            <person name="Meldrim J."/>
            <person name="Meneus L."/>
            <person name="Mihai O."/>
            <person name="Mihalev A."/>
            <person name="Mihova T."/>
            <person name="Mittelman R."/>
            <person name="Mlenga V."/>
            <person name="Montmayeur A."/>
            <person name="Mulrain L."/>
            <person name="Navidi A."/>
            <person name="Naylor J."/>
            <person name="Negash T."/>
            <person name="Nguyen T."/>
            <person name="Nguyen N."/>
            <person name="Nicol R."/>
            <person name="Norbu C."/>
            <person name="Norbu N."/>
            <person name="Novod N."/>
            <person name="O'Neill B."/>
            <person name="Osman S."/>
            <person name="Markiewicz E."/>
            <person name="Oyono O.L."/>
            <person name="Patti C."/>
            <person name="Phunkhang P."/>
            <person name="Pierre F."/>
            <person name="Priest M."/>
            <person name="Raghuraman S."/>
            <person name="Rege F."/>
            <person name="Reyes R."/>
            <person name="Rise C."/>
            <person name="Rogov P."/>
            <person name="Ross K."/>
            <person name="Ryan E."/>
            <person name="Settipalli S."/>
            <person name="Shea T."/>
            <person name="Sherpa N."/>
            <person name="Shi L."/>
            <person name="Shih D."/>
            <person name="Sparrow T."/>
            <person name="Spaulding J."/>
            <person name="Stalker J."/>
            <person name="Stange-Thomann N."/>
            <person name="Stavropoulos S."/>
            <person name="Stone C."/>
            <person name="Strader C."/>
            <person name="Tesfaye S."/>
            <person name="Thomson T."/>
            <person name="Thoulutsang Y."/>
            <person name="Thoulutsang D."/>
            <person name="Topham K."/>
            <person name="Topping I."/>
            <person name="Tsamla T."/>
            <person name="Vassiliev H."/>
            <person name="Vo A."/>
            <person name="Wangchuk T."/>
            <person name="Wangdi T."/>
            <person name="Weiand M."/>
            <person name="Wilkinson J."/>
            <person name="Wilson A."/>
            <person name="Yadav S."/>
            <person name="Young G."/>
            <person name="Yu Q."/>
            <person name="Zembek L."/>
            <person name="Zhong D."/>
            <person name="Zimmer A."/>
            <person name="Zwirko Z."/>
            <person name="Jaffe D.B."/>
            <person name="Alvarez P."/>
            <person name="Brockman W."/>
            <person name="Butler J."/>
            <person name="Chin C."/>
            <person name="Gnerre S."/>
            <person name="Grabherr M."/>
            <person name="Kleber M."/>
            <person name="Mauceli E."/>
            <person name="MacCallum I."/>
        </authorList>
    </citation>
    <scope>NUCLEOTIDE SEQUENCE [LARGE SCALE GENOMIC DNA]</scope>
    <source>
        <strain evidence="5">Tucson 14030-0811.24</strain>
    </source>
</reference>
<dbReference type="InParanoid" id="B4MWG0"/>